<dbReference type="OrthoDB" id="1729737at2759"/>
<feature type="compositionally biased region" description="Basic and acidic residues" evidence="2">
    <location>
        <begin position="381"/>
        <end position="392"/>
    </location>
</feature>
<protein>
    <submittedName>
        <fullName evidence="3">Uncharacterized protein</fullName>
    </submittedName>
</protein>
<dbReference type="EMBL" id="CAJPWZ010003121">
    <property type="protein sequence ID" value="CAG2252507.1"/>
    <property type="molecule type" value="Genomic_DNA"/>
</dbReference>
<accession>A0A8S3V313</accession>
<keyword evidence="4" id="KW-1185">Reference proteome</keyword>
<gene>
    <name evidence="3" type="ORF">MEDL_64117</name>
</gene>
<feature type="coiled-coil region" evidence="1">
    <location>
        <begin position="90"/>
        <end position="117"/>
    </location>
</feature>
<organism evidence="3 4">
    <name type="scientific">Mytilus edulis</name>
    <name type="common">Blue mussel</name>
    <dbReference type="NCBI Taxonomy" id="6550"/>
    <lineage>
        <taxon>Eukaryota</taxon>
        <taxon>Metazoa</taxon>
        <taxon>Spiralia</taxon>
        <taxon>Lophotrochozoa</taxon>
        <taxon>Mollusca</taxon>
        <taxon>Bivalvia</taxon>
        <taxon>Autobranchia</taxon>
        <taxon>Pteriomorphia</taxon>
        <taxon>Mytilida</taxon>
        <taxon>Mytiloidea</taxon>
        <taxon>Mytilidae</taxon>
        <taxon>Mytilinae</taxon>
        <taxon>Mytilus</taxon>
    </lineage>
</organism>
<evidence type="ECO:0000256" key="1">
    <source>
        <dbReference type="SAM" id="Coils"/>
    </source>
</evidence>
<dbReference type="PANTHER" id="PTHR45737">
    <property type="entry name" value="VON WILLEBRAND FACTOR A DOMAIN-CONTAINING PROTEIN 5A"/>
    <property type="match status" value="1"/>
</dbReference>
<proteinExistence type="predicted"/>
<dbReference type="AlphaFoldDB" id="A0A8S3V313"/>
<name>A0A8S3V313_MYTED</name>
<reference evidence="3" key="1">
    <citation type="submission" date="2021-03" db="EMBL/GenBank/DDBJ databases">
        <authorList>
            <person name="Bekaert M."/>
        </authorList>
    </citation>
    <scope>NUCLEOTIDE SEQUENCE</scope>
</reference>
<evidence type="ECO:0000313" key="3">
    <source>
        <dbReference type="EMBL" id="CAG2252507.1"/>
    </source>
</evidence>
<evidence type="ECO:0000256" key="2">
    <source>
        <dbReference type="SAM" id="MobiDB-lite"/>
    </source>
</evidence>
<comment type="caution">
    <text evidence="3">The sequence shown here is derived from an EMBL/GenBank/DDBJ whole genome shotgun (WGS) entry which is preliminary data.</text>
</comment>
<dbReference type="PANTHER" id="PTHR45737:SF6">
    <property type="entry name" value="VON WILLEBRAND FACTOR A DOMAIN-CONTAINING PROTEIN 5A"/>
    <property type="match status" value="1"/>
</dbReference>
<feature type="region of interest" description="Disordered" evidence="2">
    <location>
        <begin position="370"/>
        <end position="392"/>
    </location>
</feature>
<sequence>MKSSLDSCISEVSLHWDFPKCFTIIDIPKEPPVIFHKEKNVLFALVQSHNTKRGISGSFTLKGKIGGKKISYKVKIEIPSSSHNDLPLHRVAAKYQIKDLENNENEENDENVCATQSSISTDTTRSKAVLSSQLCTDLTEDAARARFREMCPTYEGCRKEKIILVSQAANIVSKYTAFVGFDKDTNICVSGLKESQDNLAGWSGPLSAIQSQYNTMQHLKCSMSRTPTVQFQTQIYHRGGYSKDSHSYEGFSTTKERMPQLSAVVPPDTKSSENVITYYNHKSQQETSEVRSGENVITASTTIVSSKHQTQSQGYPESGIQSQWDPMPQVECSMSGVPALNGCSGPESSIHSQWNPIPQMECSMSRTLTMQGTHFPHPSAKAHDVRSSVDGK</sequence>
<dbReference type="Proteomes" id="UP000683360">
    <property type="component" value="Unassembled WGS sequence"/>
</dbReference>
<keyword evidence="1" id="KW-0175">Coiled coil</keyword>
<evidence type="ECO:0000313" key="4">
    <source>
        <dbReference type="Proteomes" id="UP000683360"/>
    </source>
</evidence>